<gene>
    <name evidence="1" type="ORF">HWQ67_15270</name>
</gene>
<keyword evidence="2" id="KW-1185">Reference proteome</keyword>
<proteinExistence type="predicted"/>
<dbReference type="Proteomes" id="UP001196980">
    <property type="component" value="Unassembled WGS sequence"/>
</dbReference>
<name>A0ABS6S285_9BACT</name>
<comment type="caution">
    <text evidence="1">The sequence shown here is derived from an EMBL/GenBank/DDBJ whole genome shotgun (WGS) entry which is preliminary data.</text>
</comment>
<evidence type="ECO:0000313" key="2">
    <source>
        <dbReference type="Proteomes" id="UP001196980"/>
    </source>
</evidence>
<accession>A0ABS6S285</accession>
<organism evidence="1 2">
    <name type="scientific">Candidatus Magnetobacterium casense</name>
    <dbReference type="NCBI Taxonomy" id="1455061"/>
    <lineage>
        <taxon>Bacteria</taxon>
        <taxon>Pseudomonadati</taxon>
        <taxon>Nitrospirota</taxon>
        <taxon>Thermodesulfovibrionia</taxon>
        <taxon>Thermodesulfovibrionales</taxon>
        <taxon>Candidatus Magnetobacteriaceae</taxon>
        <taxon>Candidatus Magnetobacterium</taxon>
    </lineage>
</organism>
<dbReference type="EMBL" id="JABXWD010000387">
    <property type="protein sequence ID" value="MBV6342941.1"/>
    <property type="molecule type" value="Genomic_DNA"/>
</dbReference>
<dbReference type="RefSeq" id="WP_218253549.1">
    <property type="nucleotide sequence ID" value="NZ_JABXWD010000387.1"/>
</dbReference>
<evidence type="ECO:0000313" key="1">
    <source>
        <dbReference type="EMBL" id="MBV6342941.1"/>
    </source>
</evidence>
<protein>
    <submittedName>
        <fullName evidence="1">Uncharacterized protein</fullName>
    </submittedName>
</protein>
<reference evidence="1 2" key="1">
    <citation type="journal article" date="2020" name="J Geophys Res Biogeosci">
        <title>Magnetotaxis as an Adaptation to Enable Bacterial Shuttling of Microbial Sulfur and Sulfur Cycling Across Aquatic Oxic#Anoxic Interfaces.</title>
        <authorList>
            <person name="Li J."/>
            <person name="Liu P."/>
            <person name="Wang J."/>
            <person name="Roberts A.P."/>
            <person name="Pan Y."/>
        </authorList>
    </citation>
    <scope>NUCLEOTIDE SEQUENCE [LARGE SCALE GENOMIC DNA]</scope>
    <source>
        <strain evidence="1 2">MYR-1_YQ</strain>
    </source>
</reference>
<sequence>MPYKKIYVKPRVLMKHNGQPIYCTYDGSDWDQEREFVFSTVPDPETPDLECYKFDVRFLAPKLPKGLSEISPPGQNRNAELKSQFGPTYIKALIMHSLNQGLLRLPTCL</sequence>